<dbReference type="InterPro" id="IPR049450">
    <property type="entry name" value="ACOT8-like_C"/>
</dbReference>
<dbReference type="SUPFAM" id="SSF54637">
    <property type="entry name" value="Thioesterase/thiol ester dehydrase-isomerase"/>
    <property type="match status" value="1"/>
</dbReference>
<dbReference type="EMBL" id="JBFXLT010000006">
    <property type="protein sequence ID" value="KAL2820638.1"/>
    <property type="molecule type" value="Genomic_DNA"/>
</dbReference>
<dbReference type="Proteomes" id="UP001610334">
    <property type="component" value="Unassembled WGS sequence"/>
</dbReference>
<feature type="domain" description="Acyl-CoA thioesterase-like N-terminal HotDog" evidence="1">
    <location>
        <begin position="29"/>
        <end position="111"/>
    </location>
</feature>
<proteinExistence type="predicted"/>
<evidence type="ECO:0000313" key="4">
    <source>
        <dbReference type="Proteomes" id="UP001610334"/>
    </source>
</evidence>
<reference evidence="3 4" key="1">
    <citation type="submission" date="2024-07" db="EMBL/GenBank/DDBJ databases">
        <title>Section-level genome sequencing and comparative genomics of Aspergillus sections Usti and Cavernicolus.</title>
        <authorList>
            <consortium name="Lawrence Berkeley National Laboratory"/>
            <person name="Nybo J.L."/>
            <person name="Vesth T.C."/>
            <person name="Theobald S."/>
            <person name="Frisvad J.C."/>
            <person name="Larsen T.O."/>
            <person name="Kjaerboelling I."/>
            <person name="Rothschild-Mancinelli K."/>
            <person name="Lyhne E.K."/>
            <person name="Kogle M.E."/>
            <person name="Barry K."/>
            <person name="Clum A."/>
            <person name="Na H."/>
            <person name="Ledsgaard L."/>
            <person name="Lin J."/>
            <person name="Lipzen A."/>
            <person name="Kuo A."/>
            <person name="Riley R."/>
            <person name="Mondo S."/>
            <person name="Labutti K."/>
            <person name="Haridas S."/>
            <person name="Pangalinan J."/>
            <person name="Salamov A.A."/>
            <person name="Simmons B.A."/>
            <person name="Magnuson J.K."/>
            <person name="Chen J."/>
            <person name="Drula E."/>
            <person name="Henrissat B."/>
            <person name="Wiebenga A."/>
            <person name="Lubbers R.J."/>
            <person name="Gomes A.C."/>
            <person name="Makela M.R."/>
            <person name="Stajich J."/>
            <person name="Grigoriev I.V."/>
            <person name="Mortensen U.H."/>
            <person name="De Vries R.P."/>
            <person name="Baker S.E."/>
            <person name="Andersen M.R."/>
        </authorList>
    </citation>
    <scope>NUCLEOTIDE SEQUENCE [LARGE SCALE GENOMIC DNA]</scope>
    <source>
        <strain evidence="3 4">CBS 588.65</strain>
    </source>
</reference>
<dbReference type="InterPro" id="IPR042171">
    <property type="entry name" value="Acyl-CoA_hotdog"/>
</dbReference>
<evidence type="ECO:0000259" key="2">
    <source>
        <dbReference type="Pfam" id="PF20789"/>
    </source>
</evidence>
<dbReference type="InterPro" id="IPR029069">
    <property type="entry name" value="HotDog_dom_sf"/>
</dbReference>
<evidence type="ECO:0000259" key="1">
    <source>
        <dbReference type="Pfam" id="PF13622"/>
    </source>
</evidence>
<accession>A0ABR4HYS6</accession>
<feature type="domain" description="Acyl-CoA thioesterase-like C-terminal" evidence="2">
    <location>
        <begin position="196"/>
        <end position="341"/>
    </location>
</feature>
<comment type="caution">
    <text evidence="3">The sequence shown here is derived from an EMBL/GenBank/DDBJ whole genome shotgun (WGS) entry which is preliminary data.</text>
</comment>
<dbReference type="PANTHER" id="PTHR38110">
    <property type="entry name" value="CHROMOSOME 23, WHOLE GENOME SHOTGUN SEQUENCE"/>
    <property type="match status" value="1"/>
</dbReference>
<protein>
    <submittedName>
        <fullName evidence="3">Thioesterase-like superfamily-domain-containing protein</fullName>
    </submittedName>
</protein>
<sequence length="357" mass="39466">MGEPCHSALFEEAIQVSRIDSHTYSAYLDPVWCIGSVPHGGYTTSVLYRLATVHCRKNNDGKGPWRASSEPVAFQLSFLRRTLAGHAILKVQDMKVGLRTSVIHVALLQPSDHANSRVTKSNAGDRDEILEVKLVAYITVSPPTFEESTPFRGPWELHPPPAPGSLPNGSIDFDSLAQNGVDGAWAKYHDQPLILSAARQLEVYEPTVPPAATIADLASRTIDQWSRFTPGGKVARWSNESVLFLIDMFPPAFDRLEAMERRRMLAAAEEACEADVAKKQFWFASVAMNIDLRTRIPHEGVEWLHTRVVSRMVRGSRADLDVMVLDQSGQAIALGTQISLVVDQGRNTKGRTSTEKL</sequence>
<evidence type="ECO:0000313" key="3">
    <source>
        <dbReference type="EMBL" id="KAL2820638.1"/>
    </source>
</evidence>
<dbReference type="InterPro" id="IPR052389">
    <property type="entry name" value="Sec_Metab_Biosynth-Assoc"/>
</dbReference>
<name>A0ABR4HYS6_9EURO</name>
<dbReference type="Pfam" id="PF20789">
    <property type="entry name" value="4HBT_3C"/>
    <property type="match status" value="1"/>
</dbReference>
<dbReference type="Pfam" id="PF13622">
    <property type="entry name" value="4HBT_3"/>
    <property type="match status" value="1"/>
</dbReference>
<dbReference type="InterPro" id="IPR049449">
    <property type="entry name" value="TesB_ACOT8-like_N"/>
</dbReference>
<keyword evidence="4" id="KW-1185">Reference proteome</keyword>
<gene>
    <name evidence="3" type="ORF">BJX63DRAFT_444189</name>
</gene>
<dbReference type="PANTHER" id="PTHR38110:SF1">
    <property type="entry name" value="THIOESTERASE DOMAIN-CONTAINING PROTEIN"/>
    <property type="match status" value="1"/>
</dbReference>
<organism evidence="3 4">
    <name type="scientific">Aspergillus granulosus</name>
    <dbReference type="NCBI Taxonomy" id="176169"/>
    <lineage>
        <taxon>Eukaryota</taxon>
        <taxon>Fungi</taxon>
        <taxon>Dikarya</taxon>
        <taxon>Ascomycota</taxon>
        <taxon>Pezizomycotina</taxon>
        <taxon>Eurotiomycetes</taxon>
        <taxon>Eurotiomycetidae</taxon>
        <taxon>Eurotiales</taxon>
        <taxon>Aspergillaceae</taxon>
        <taxon>Aspergillus</taxon>
        <taxon>Aspergillus subgen. Nidulantes</taxon>
    </lineage>
</organism>
<dbReference type="Gene3D" id="2.40.160.210">
    <property type="entry name" value="Acyl-CoA thioesterase, double hotdog domain"/>
    <property type="match status" value="1"/>
</dbReference>